<dbReference type="InterPro" id="IPR001715">
    <property type="entry name" value="CH_dom"/>
</dbReference>
<dbReference type="Ensembl" id="ENSMMDT00005021719.1">
    <property type="protein sequence ID" value="ENSMMDP00005021233.1"/>
    <property type="gene ID" value="ENSMMDG00005010393.1"/>
</dbReference>
<dbReference type="InterPro" id="IPR001589">
    <property type="entry name" value="Actinin_actin-bd_CS"/>
</dbReference>
<evidence type="ECO:0000256" key="2">
    <source>
        <dbReference type="ARBA" id="ARBA00023203"/>
    </source>
</evidence>
<feature type="domain" description="Calponin-homology (CH)" evidence="3">
    <location>
        <begin position="30"/>
        <end position="124"/>
    </location>
</feature>
<dbReference type="AlphaFoldDB" id="A0A667Y3T9"/>
<dbReference type="InParanoid" id="A0A667Y3T9"/>
<protein>
    <recommendedName>
        <fullName evidence="3">Calponin-homology (CH) domain-containing protein</fullName>
    </recommendedName>
</protein>
<evidence type="ECO:0000256" key="1">
    <source>
        <dbReference type="ARBA" id="ARBA00022737"/>
    </source>
</evidence>
<dbReference type="Gene3D" id="1.10.418.10">
    <property type="entry name" value="Calponin-like domain"/>
    <property type="match status" value="1"/>
</dbReference>
<dbReference type="InterPro" id="IPR036872">
    <property type="entry name" value="CH_dom_sf"/>
</dbReference>
<dbReference type="PANTHER" id="PTHR38537">
    <property type="entry name" value="JITTERBUG, ISOFORM N"/>
    <property type="match status" value="1"/>
</dbReference>
<dbReference type="PANTHER" id="PTHR38537:SF8">
    <property type="entry name" value="FILAMIN-A"/>
    <property type="match status" value="1"/>
</dbReference>
<dbReference type="GeneTree" id="ENSGT00940000156286"/>
<reference evidence="4" key="1">
    <citation type="submission" date="2019-06" db="EMBL/GenBank/DDBJ databases">
        <authorList>
            <consortium name="Wellcome Sanger Institute Data Sharing"/>
        </authorList>
    </citation>
    <scope>NUCLEOTIDE SEQUENCE [LARGE SCALE GENOMIC DNA]</scope>
</reference>
<accession>A0A667Y3T9</accession>
<evidence type="ECO:0000313" key="5">
    <source>
        <dbReference type="Proteomes" id="UP000472263"/>
    </source>
</evidence>
<keyword evidence="5" id="KW-1185">Reference proteome</keyword>
<dbReference type="PROSITE" id="PS00019">
    <property type="entry name" value="ACTININ_1"/>
    <property type="match status" value="1"/>
</dbReference>
<dbReference type="GO" id="GO:0030036">
    <property type="term" value="P:actin cytoskeleton organization"/>
    <property type="evidence" value="ECO:0007669"/>
    <property type="project" value="InterPro"/>
</dbReference>
<evidence type="ECO:0000313" key="4">
    <source>
        <dbReference type="Ensembl" id="ENSMMDP00005021233.1"/>
    </source>
</evidence>
<dbReference type="PROSITE" id="PS50021">
    <property type="entry name" value="CH"/>
    <property type="match status" value="1"/>
</dbReference>
<dbReference type="SUPFAM" id="SSF47576">
    <property type="entry name" value="Calponin-homology domain, CH-domain"/>
    <property type="match status" value="1"/>
</dbReference>
<dbReference type="GO" id="GO:0051015">
    <property type="term" value="F:actin filament binding"/>
    <property type="evidence" value="ECO:0007669"/>
    <property type="project" value="InterPro"/>
</dbReference>
<dbReference type="InterPro" id="IPR044801">
    <property type="entry name" value="Filamin"/>
</dbReference>
<organism evidence="4 5">
    <name type="scientific">Myripristis murdjan</name>
    <name type="common">pinecone soldierfish</name>
    <dbReference type="NCBI Taxonomy" id="586833"/>
    <lineage>
        <taxon>Eukaryota</taxon>
        <taxon>Metazoa</taxon>
        <taxon>Chordata</taxon>
        <taxon>Craniata</taxon>
        <taxon>Vertebrata</taxon>
        <taxon>Euteleostomi</taxon>
        <taxon>Actinopterygii</taxon>
        <taxon>Neopterygii</taxon>
        <taxon>Teleostei</taxon>
        <taxon>Neoteleostei</taxon>
        <taxon>Acanthomorphata</taxon>
        <taxon>Holocentriformes</taxon>
        <taxon>Holocentridae</taxon>
        <taxon>Myripristis</taxon>
    </lineage>
</organism>
<dbReference type="Pfam" id="PF00307">
    <property type="entry name" value="CH"/>
    <property type="match status" value="1"/>
</dbReference>
<sequence length="124" mass="14522">MFSMESELSLGEHSICATKCNLADDAPWKKIQKNTFTRWCNEHLRRVGRVISDLQFDLSDGLTLIALLEVLSHKKMPRKYHTRPTFRQMRLDNVSVALDFLEQERIKLVSIVWPSFQIMLHFSS</sequence>
<dbReference type="Proteomes" id="UP000472263">
    <property type="component" value="Chromosome 7"/>
</dbReference>
<reference evidence="4" key="2">
    <citation type="submission" date="2025-08" db="UniProtKB">
        <authorList>
            <consortium name="Ensembl"/>
        </authorList>
    </citation>
    <scope>IDENTIFICATION</scope>
</reference>
<evidence type="ECO:0000259" key="3">
    <source>
        <dbReference type="PROSITE" id="PS50021"/>
    </source>
</evidence>
<keyword evidence="2" id="KW-0009">Actin-binding</keyword>
<reference evidence="4" key="3">
    <citation type="submission" date="2025-09" db="UniProtKB">
        <authorList>
            <consortium name="Ensembl"/>
        </authorList>
    </citation>
    <scope>IDENTIFICATION</scope>
</reference>
<keyword evidence="1" id="KW-0677">Repeat</keyword>
<dbReference type="SMART" id="SM00033">
    <property type="entry name" value="CH"/>
    <property type="match status" value="1"/>
</dbReference>
<proteinExistence type="predicted"/>
<name>A0A667Y3T9_9TELE</name>